<evidence type="ECO:0000256" key="10">
    <source>
        <dbReference type="ARBA" id="ARBA00022989"/>
    </source>
</evidence>
<dbReference type="Gene3D" id="1.20.120.1760">
    <property type="match status" value="1"/>
</dbReference>
<evidence type="ECO:0000256" key="6">
    <source>
        <dbReference type="ARBA" id="ARBA00014944"/>
    </source>
</evidence>
<evidence type="ECO:0000256" key="8">
    <source>
        <dbReference type="ARBA" id="ARBA00022679"/>
    </source>
</evidence>
<dbReference type="InterPro" id="IPR004570">
    <property type="entry name" value="Phosphatidylglycerol_P_synth"/>
</dbReference>
<evidence type="ECO:0000256" key="3">
    <source>
        <dbReference type="ARBA" id="ARBA00005189"/>
    </source>
</evidence>
<feature type="transmembrane region" description="Helical" evidence="18">
    <location>
        <begin position="12"/>
        <end position="32"/>
    </location>
</feature>
<keyword evidence="20" id="KW-1185">Reference proteome</keyword>
<dbReference type="RefSeq" id="WP_244639938.1">
    <property type="nucleotide sequence ID" value="NZ_BMZE01000001.1"/>
</dbReference>
<dbReference type="EMBL" id="BMZE01000001">
    <property type="protein sequence ID" value="GHA17196.1"/>
    <property type="molecule type" value="Genomic_DNA"/>
</dbReference>
<evidence type="ECO:0000313" key="19">
    <source>
        <dbReference type="EMBL" id="GHA17196.1"/>
    </source>
</evidence>
<dbReference type="InterPro" id="IPR043130">
    <property type="entry name" value="CDP-OH_PTrfase_TM_dom"/>
</dbReference>
<evidence type="ECO:0000256" key="13">
    <source>
        <dbReference type="ARBA" id="ARBA00023209"/>
    </source>
</evidence>
<comment type="pathway">
    <text evidence="2">Phospholipid metabolism; phosphatidylglycerol biosynthesis; phosphatidylglycerol from CDP-diacylglycerol: step 1/2.</text>
</comment>
<evidence type="ECO:0000256" key="9">
    <source>
        <dbReference type="ARBA" id="ARBA00022692"/>
    </source>
</evidence>
<evidence type="ECO:0000256" key="12">
    <source>
        <dbReference type="ARBA" id="ARBA00023136"/>
    </source>
</evidence>
<comment type="similarity">
    <text evidence="4 17">Belongs to the CDP-alcohol phosphatidyltransferase class-I family.</text>
</comment>
<dbReference type="PANTHER" id="PTHR14269:SF62">
    <property type="entry name" value="CDP-DIACYLGLYCEROL--GLYCEROL-3-PHOSPHATE 3-PHOSPHATIDYLTRANSFERASE 1, CHLOROPLASTIC"/>
    <property type="match status" value="1"/>
</dbReference>
<evidence type="ECO:0000256" key="18">
    <source>
        <dbReference type="SAM" id="Phobius"/>
    </source>
</evidence>
<evidence type="ECO:0000256" key="15">
    <source>
        <dbReference type="ARBA" id="ARBA00048586"/>
    </source>
</evidence>
<reference evidence="19" key="1">
    <citation type="journal article" date="2014" name="Int. J. Syst. Evol. Microbiol.">
        <title>Complete genome sequence of Corynebacterium casei LMG S-19264T (=DSM 44701T), isolated from a smear-ripened cheese.</title>
        <authorList>
            <consortium name="US DOE Joint Genome Institute (JGI-PGF)"/>
            <person name="Walter F."/>
            <person name="Albersmeier A."/>
            <person name="Kalinowski J."/>
            <person name="Ruckert C."/>
        </authorList>
    </citation>
    <scope>NUCLEOTIDE SEQUENCE</scope>
    <source>
        <strain evidence="19">KCTC 32437</strain>
    </source>
</reference>
<comment type="catalytic activity">
    <reaction evidence="15">
        <text>a CDP-1,2-diacyl-sn-glycerol + sn-glycerol 3-phosphate = a 1,2-diacyl-sn-glycero-3-phospho-(1'-sn-glycero-3'-phosphate) + CMP + H(+)</text>
        <dbReference type="Rhea" id="RHEA:12593"/>
        <dbReference type="ChEBI" id="CHEBI:15378"/>
        <dbReference type="ChEBI" id="CHEBI:57597"/>
        <dbReference type="ChEBI" id="CHEBI:58332"/>
        <dbReference type="ChEBI" id="CHEBI:60110"/>
        <dbReference type="ChEBI" id="CHEBI:60377"/>
        <dbReference type="EC" id="2.7.8.5"/>
    </reaction>
</comment>
<keyword evidence="14" id="KW-1208">Phospholipid metabolism</keyword>
<evidence type="ECO:0000256" key="7">
    <source>
        <dbReference type="ARBA" id="ARBA00022516"/>
    </source>
</evidence>
<keyword evidence="10 18" id="KW-1133">Transmembrane helix</keyword>
<dbReference type="InterPro" id="IPR050324">
    <property type="entry name" value="CDP-alcohol_PTase-I"/>
</dbReference>
<dbReference type="Pfam" id="PF01066">
    <property type="entry name" value="CDP-OH_P_transf"/>
    <property type="match status" value="1"/>
</dbReference>
<dbReference type="InterPro" id="IPR048254">
    <property type="entry name" value="CDP_ALCOHOL_P_TRANSF_CS"/>
</dbReference>
<feature type="transmembrane region" description="Helical" evidence="18">
    <location>
        <begin position="138"/>
        <end position="157"/>
    </location>
</feature>
<comment type="caution">
    <text evidence="19">The sequence shown here is derived from an EMBL/GenBank/DDBJ whole genome shotgun (WGS) entry which is preliminary data.</text>
</comment>
<keyword evidence="8 17" id="KW-0808">Transferase</keyword>
<dbReference type="PIRSF" id="PIRSF000847">
    <property type="entry name" value="Phos_ph_gly_syn"/>
    <property type="match status" value="1"/>
</dbReference>
<dbReference type="Proteomes" id="UP000646579">
    <property type="component" value="Unassembled WGS sequence"/>
</dbReference>
<evidence type="ECO:0000256" key="4">
    <source>
        <dbReference type="ARBA" id="ARBA00010441"/>
    </source>
</evidence>
<evidence type="ECO:0000313" key="20">
    <source>
        <dbReference type="Proteomes" id="UP000646579"/>
    </source>
</evidence>
<sequence>MLLSPSMSSILNLPNIITIARIATIPVIILLMSADDGALRVASAVLFAIAAGSDWVDGYLARSRNEVSAFGRMLDPIADKLLVGLLLVALAWDGSLSALDLVPVLAIMFREFFISGLREYLGNSQVVLHVSKLAKWKTTLQLVAVTLILLEPALPVLTLLSDVVLWIAGIITVWTGIQYFNSAMPAFSDEQPE</sequence>
<keyword evidence="9 18" id="KW-0812">Transmembrane</keyword>
<dbReference type="GO" id="GO:0008444">
    <property type="term" value="F:CDP-diacylglycerol-glycerol-3-phosphate 3-phosphatidyltransferase activity"/>
    <property type="evidence" value="ECO:0007669"/>
    <property type="project" value="UniProtKB-UniRule"/>
</dbReference>
<accession>A0A918S210</accession>
<dbReference type="AlphaFoldDB" id="A0A918S210"/>
<feature type="transmembrane region" description="Helical" evidence="18">
    <location>
        <begin position="163"/>
        <end position="180"/>
    </location>
</feature>
<keyword evidence="13" id="KW-0594">Phospholipid biosynthesis</keyword>
<dbReference type="GO" id="GO:0016020">
    <property type="term" value="C:membrane"/>
    <property type="evidence" value="ECO:0007669"/>
    <property type="project" value="UniProtKB-SubCell"/>
</dbReference>
<gene>
    <name evidence="19" type="ORF">GCM10007989_10480</name>
</gene>
<dbReference type="InterPro" id="IPR000462">
    <property type="entry name" value="CDP-OH_P_trans"/>
</dbReference>
<keyword evidence="11" id="KW-0443">Lipid metabolism</keyword>
<evidence type="ECO:0000256" key="1">
    <source>
        <dbReference type="ARBA" id="ARBA00004141"/>
    </source>
</evidence>
<dbReference type="PANTHER" id="PTHR14269">
    <property type="entry name" value="CDP-DIACYLGLYCEROL--GLYCEROL-3-PHOSPHATE 3-PHOSPHATIDYLTRANSFERASE-RELATED"/>
    <property type="match status" value="1"/>
</dbReference>
<keyword evidence="7" id="KW-0444">Lipid biosynthesis</keyword>
<reference evidence="19" key="2">
    <citation type="submission" date="2020-09" db="EMBL/GenBank/DDBJ databases">
        <authorList>
            <person name="Sun Q."/>
            <person name="Kim S."/>
        </authorList>
    </citation>
    <scope>NUCLEOTIDE SEQUENCE</scope>
    <source>
        <strain evidence="19">KCTC 32437</strain>
    </source>
</reference>
<dbReference type="NCBIfam" id="TIGR00560">
    <property type="entry name" value="pgsA"/>
    <property type="match status" value="1"/>
</dbReference>
<evidence type="ECO:0000256" key="14">
    <source>
        <dbReference type="ARBA" id="ARBA00023264"/>
    </source>
</evidence>
<evidence type="ECO:0000256" key="2">
    <source>
        <dbReference type="ARBA" id="ARBA00005042"/>
    </source>
</evidence>
<comment type="subcellular location">
    <subcellularLocation>
        <location evidence="1">Membrane</location>
        <topology evidence="1">Multi-pass membrane protein</topology>
    </subcellularLocation>
</comment>
<dbReference type="PROSITE" id="PS00379">
    <property type="entry name" value="CDP_ALCOHOL_P_TRANSF"/>
    <property type="match status" value="1"/>
</dbReference>
<organism evidence="19 20">
    <name type="scientific">Devosia pacifica</name>
    <dbReference type="NCBI Taxonomy" id="1335967"/>
    <lineage>
        <taxon>Bacteria</taxon>
        <taxon>Pseudomonadati</taxon>
        <taxon>Pseudomonadota</taxon>
        <taxon>Alphaproteobacteria</taxon>
        <taxon>Hyphomicrobiales</taxon>
        <taxon>Devosiaceae</taxon>
        <taxon>Devosia</taxon>
    </lineage>
</organism>
<feature type="transmembrane region" description="Helical" evidence="18">
    <location>
        <begin position="73"/>
        <end position="92"/>
    </location>
</feature>
<comment type="pathway">
    <text evidence="3">Lipid metabolism.</text>
</comment>
<protein>
    <recommendedName>
        <fullName evidence="6 16">CDP-diacylglycerol--glycerol-3-phosphate 3-phosphatidyltransferase</fullName>
        <ecNumber evidence="5 16">2.7.8.5</ecNumber>
    </recommendedName>
</protein>
<name>A0A918S210_9HYPH</name>
<evidence type="ECO:0000256" key="5">
    <source>
        <dbReference type="ARBA" id="ARBA00013170"/>
    </source>
</evidence>
<keyword evidence="12 18" id="KW-0472">Membrane</keyword>
<evidence type="ECO:0000256" key="17">
    <source>
        <dbReference type="RuleBase" id="RU003750"/>
    </source>
</evidence>
<evidence type="ECO:0000256" key="16">
    <source>
        <dbReference type="NCBIfam" id="TIGR00560"/>
    </source>
</evidence>
<dbReference type="GO" id="GO:0046474">
    <property type="term" value="P:glycerophospholipid biosynthetic process"/>
    <property type="evidence" value="ECO:0007669"/>
    <property type="project" value="TreeGrafter"/>
</dbReference>
<dbReference type="EC" id="2.7.8.5" evidence="5 16"/>
<evidence type="ECO:0000256" key="11">
    <source>
        <dbReference type="ARBA" id="ARBA00023098"/>
    </source>
</evidence>
<proteinExistence type="inferred from homology"/>